<dbReference type="InterPro" id="IPR006440">
    <property type="entry name" value="Doc"/>
</dbReference>
<name>A0A1C7LM42_GRIFR</name>
<dbReference type="AlphaFoldDB" id="A0A1C7LM42"/>
<dbReference type="SUPFAM" id="SSF140931">
    <property type="entry name" value="Fic-like"/>
    <property type="match status" value="1"/>
</dbReference>
<organism evidence="2 3">
    <name type="scientific">Grifola frondosa</name>
    <name type="common">Maitake</name>
    <name type="synonym">Polyporus frondosus</name>
    <dbReference type="NCBI Taxonomy" id="5627"/>
    <lineage>
        <taxon>Eukaryota</taxon>
        <taxon>Fungi</taxon>
        <taxon>Dikarya</taxon>
        <taxon>Basidiomycota</taxon>
        <taxon>Agaricomycotina</taxon>
        <taxon>Agaricomycetes</taxon>
        <taxon>Polyporales</taxon>
        <taxon>Grifolaceae</taxon>
        <taxon>Grifola</taxon>
    </lineage>
</organism>
<protein>
    <recommendedName>
        <fullName evidence="1">Fido domain-containing protein</fullName>
    </recommendedName>
</protein>
<dbReference type="PANTHER" id="PTHR39426:SF1">
    <property type="entry name" value="HOMOLOGY TO DEATH-ON-CURING PROTEIN OF PHAGE P1"/>
    <property type="match status" value="1"/>
</dbReference>
<dbReference type="Proteomes" id="UP000092993">
    <property type="component" value="Unassembled WGS sequence"/>
</dbReference>
<dbReference type="PROSITE" id="PS51459">
    <property type="entry name" value="FIDO"/>
    <property type="match status" value="1"/>
</dbReference>
<dbReference type="InterPro" id="IPR036597">
    <property type="entry name" value="Fido-like_dom_sf"/>
</dbReference>
<evidence type="ECO:0000313" key="2">
    <source>
        <dbReference type="EMBL" id="OBZ65831.1"/>
    </source>
</evidence>
<dbReference type="GO" id="GO:0016301">
    <property type="term" value="F:kinase activity"/>
    <property type="evidence" value="ECO:0007669"/>
    <property type="project" value="InterPro"/>
</dbReference>
<dbReference type="PANTHER" id="PTHR39426">
    <property type="entry name" value="HOMOLOGY TO DEATH-ON-CURING PROTEIN OF PHAGE P1"/>
    <property type="match status" value="1"/>
</dbReference>
<dbReference type="Gene3D" id="1.20.120.1870">
    <property type="entry name" value="Fic/DOC protein, Fido domain"/>
    <property type="match status" value="1"/>
</dbReference>
<proteinExistence type="predicted"/>
<dbReference type="NCBIfam" id="TIGR01550">
    <property type="entry name" value="DOC_P1"/>
    <property type="match status" value="1"/>
</dbReference>
<dbReference type="InterPro" id="IPR003812">
    <property type="entry name" value="Fido"/>
</dbReference>
<feature type="domain" description="Fido" evidence="1">
    <location>
        <begin position="35"/>
        <end position="176"/>
    </location>
</feature>
<reference evidence="2 3" key="1">
    <citation type="submission" date="2016-03" db="EMBL/GenBank/DDBJ databases">
        <title>Whole genome sequencing of Grifola frondosa 9006-11.</title>
        <authorList>
            <person name="Min B."/>
            <person name="Park H."/>
            <person name="Kim J.-G."/>
            <person name="Cho H."/>
            <person name="Oh Y.-L."/>
            <person name="Kong W.-S."/>
            <person name="Choi I.-G."/>
        </authorList>
    </citation>
    <scope>NUCLEOTIDE SEQUENCE [LARGE SCALE GENOMIC DNA]</scope>
    <source>
        <strain evidence="2 3">9006-11</strain>
    </source>
</reference>
<evidence type="ECO:0000259" key="1">
    <source>
        <dbReference type="PROSITE" id="PS51459"/>
    </source>
</evidence>
<dbReference type="InterPro" id="IPR053737">
    <property type="entry name" value="Type_II_TA_Toxin"/>
</dbReference>
<accession>A0A1C7LM42</accession>
<dbReference type="OrthoDB" id="2783470at2759"/>
<comment type="caution">
    <text evidence="2">The sequence shown here is derived from an EMBL/GenBank/DDBJ whole genome shotgun (WGS) entry which is preliminary data.</text>
</comment>
<dbReference type="STRING" id="5627.A0A1C7LM42"/>
<sequence>MSLLSTDRSYPLISTSLAPQENSSESCYAFFVPVAMAVDISDSHLMASKRVTATFTEQVNAIVTGRSAVVVKPNELQSALARPANTAYYVPGTTVPQLAAELAYGIIQNHPFMDGNKRTAFWAANEYIREYGLKPFTDAQPGEVDTTAVMRTIGSAHEKVAQSTMSAQDLANVYMDALRRRKVSINLILTNYIFN</sequence>
<keyword evidence="3" id="KW-1185">Reference proteome</keyword>
<evidence type="ECO:0000313" key="3">
    <source>
        <dbReference type="Proteomes" id="UP000092993"/>
    </source>
</evidence>
<dbReference type="EMBL" id="LUGG01000038">
    <property type="protein sequence ID" value="OBZ65831.1"/>
    <property type="molecule type" value="Genomic_DNA"/>
</dbReference>
<dbReference type="Pfam" id="PF02661">
    <property type="entry name" value="Fic"/>
    <property type="match status" value="1"/>
</dbReference>
<gene>
    <name evidence="2" type="ORF">A0H81_14105</name>
</gene>